<keyword evidence="9" id="KW-0645">Protease</keyword>
<evidence type="ECO:0000256" key="4">
    <source>
        <dbReference type="ARBA" id="ARBA00022989"/>
    </source>
</evidence>
<evidence type="ECO:0000256" key="2">
    <source>
        <dbReference type="ARBA" id="ARBA00006971"/>
    </source>
</evidence>
<dbReference type="InterPro" id="IPR020980">
    <property type="entry name" value="Membrane_HflK_N"/>
</dbReference>
<dbReference type="NCBIfam" id="TIGR01933">
    <property type="entry name" value="hflK"/>
    <property type="match status" value="1"/>
</dbReference>
<evidence type="ECO:0000256" key="3">
    <source>
        <dbReference type="ARBA" id="ARBA00022692"/>
    </source>
</evidence>
<comment type="function">
    <text evidence="6">HflC and HflK could encode or regulate a protease.</text>
</comment>
<accession>A0A1I4XAM3</accession>
<evidence type="ECO:0000256" key="7">
    <source>
        <dbReference type="SAM" id="MobiDB-lite"/>
    </source>
</evidence>
<dbReference type="Gene3D" id="3.30.479.30">
    <property type="entry name" value="Band 7 domain"/>
    <property type="match status" value="1"/>
</dbReference>
<dbReference type="CDD" id="cd03404">
    <property type="entry name" value="SPFH_HflK"/>
    <property type="match status" value="1"/>
</dbReference>
<gene>
    <name evidence="9" type="ORF">SAMN05660284_00933</name>
</gene>
<comment type="similarity">
    <text evidence="2 6">Belongs to the band 7/mec-2 family. HflK subfamily.</text>
</comment>
<dbReference type="SUPFAM" id="SSF117892">
    <property type="entry name" value="Band 7/SPFH domain"/>
    <property type="match status" value="1"/>
</dbReference>
<feature type="transmembrane region" description="Helical" evidence="6">
    <location>
        <begin position="60"/>
        <end position="83"/>
    </location>
</feature>
<dbReference type="Proteomes" id="UP000242869">
    <property type="component" value="Unassembled WGS sequence"/>
</dbReference>
<keyword evidence="9" id="KW-0378">Hydrolase</keyword>
<dbReference type="InterPro" id="IPR050710">
    <property type="entry name" value="Band7/mec-2_domain"/>
</dbReference>
<feature type="compositionally biased region" description="Polar residues" evidence="7">
    <location>
        <begin position="362"/>
        <end position="374"/>
    </location>
</feature>
<evidence type="ECO:0000256" key="1">
    <source>
        <dbReference type="ARBA" id="ARBA00004167"/>
    </source>
</evidence>
<evidence type="ECO:0000313" key="9">
    <source>
        <dbReference type="EMBL" id="SFN22957.1"/>
    </source>
</evidence>
<evidence type="ECO:0000256" key="6">
    <source>
        <dbReference type="RuleBase" id="RU364113"/>
    </source>
</evidence>
<feature type="region of interest" description="Disordered" evidence="7">
    <location>
        <begin position="1"/>
        <end position="58"/>
    </location>
</feature>
<sequence length="395" mass="42940">MSQNDPQQPGGGNKNDGPPDLEEIIRGIKTKLGGFFGGGASDTETPSQPRPGNPGSGKTAGVGAAIILTVLAVLWAGSGLFIVNEQENAVVTRFGRYTGQPVNKSGLHWRLPWPIESHEVVNMTEIRSLKVGGGGKDDAMMLTKDLNVVDMQFEVQYNLKSVEDFVFNNYLKNRDPSEVVRQTAEAAIREVVGSNEVDDILYKSRNKIAEDARAILQSLLDQYKMGVSVTALNIVAQPPEQVQAAFADAVAAKADAERLTLEGTAYMNDVIPKASGVSSRLRQEAEGYRQQVVSRAQGDASRFKQVLTEYAKAPQVTRDRMYLDAMQQVFQSTTKILVDQKGGNNLLYLPLDKLVQMTAPAQSTVGEAPSTNASPVAVQEPQPAPRTRRVERDGR</sequence>
<dbReference type="STRING" id="83765.SAMN05660284_00933"/>
<dbReference type="Pfam" id="PF12221">
    <property type="entry name" value="HflK_N"/>
    <property type="match status" value="1"/>
</dbReference>
<dbReference type="GO" id="GO:0008233">
    <property type="term" value="F:peptidase activity"/>
    <property type="evidence" value="ECO:0007669"/>
    <property type="project" value="UniProtKB-KW"/>
</dbReference>
<dbReference type="PANTHER" id="PTHR43327">
    <property type="entry name" value="STOMATIN-LIKE PROTEIN 2, MITOCHONDRIAL"/>
    <property type="match status" value="1"/>
</dbReference>
<protein>
    <recommendedName>
        <fullName evidence="6">Protein HflK</fullName>
    </recommendedName>
</protein>
<dbReference type="AlphaFoldDB" id="A0A1I4XAM3"/>
<keyword evidence="5 6" id="KW-0472">Membrane</keyword>
<dbReference type="Pfam" id="PF01145">
    <property type="entry name" value="Band_7"/>
    <property type="match status" value="1"/>
</dbReference>
<dbReference type="InterPro" id="IPR010201">
    <property type="entry name" value="HflK"/>
</dbReference>
<keyword evidence="3 6" id="KW-0812">Transmembrane</keyword>
<name>A0A1I4XAM3_9NEIS</name>
<dbReference type="OrthoDB" id="9779595at2"/>
<comment type="subunit">
    <text evidence="6">HflC and HflK may interact to form a multimeric complex.</text>
</comment>
<feature type="domain" description="Band 7" evidence="8">
    <location>
        <begin position="78"/>
        <end position="250"/>
    </location>
</feature>
<dbReference type="SMART" id="SM00244">
    <property type="entry name" value="PHB"/>
    <property type="match status" value="1"/>
</dbReference>
<proteinExistence type="inferred from homology"/>
<organism evidence="9 10">
    <name type="scientific">Formivibrio citricus</name>
    <dbReference type="NCBI Taxonomy" id="83765"/>
    <lineage>
        <taxon>Bacteria</taxon>
        <taxon>Pseudomonadati</taxon>
        <taxon>Pseudomonadota</taxon>
        <taxon>Betaproteobacteria</taxon>
        <taxon>Neisseriales</taxon>
        <taxon>Chitinibacteraceae</taxon>
        <taxon>Formivibrio</taxon>
    </lineage>
</organism>
<dbReference type="GO" id="GO:0006508">
    <property type="term" value="P:proteolysis"/>
    <property type="evidence" value="ECO:0007669"/>
    <property type="project" value="UniProtKB-KW"/>
</dbReference>
<dbReference type="RefSeq" id="WP_091192000.1">
    <property type="nucleotide sequence ID" value="NZ_FOVE01000005.1"/>
</dbReference>
<dbReference type="InterPro" id="IPR001107">
    <property type="entry name" value="Band_7"/>
</dbReference>
<comment type="subcellular location">
    <subcellularLocation>
        <location evidence="1">Membrane</location>
        <topology evidence="1">Single-pass membrane protein</topology>
    </subcellularLocation>
</comment>
<dbReference type="PANTHER" id="PTHR43327:SF2">
    <property type="entry name" value="MODULATOR OF FTSH PROTEASE HFLK"/>
    <property type="match status" value="1"/>
</dbReference>
<keyword evidence="4 6" id="KW-1133">Transmembrane helix</keyword>
<evidence type="ECO:0000313" key="10">
    <source>
        <dbReference type="Proteomes" id="UP000242869"/>
    </source>
</evidence>
<dbReference type="EMBL" id="FOVE01000005">
    <property type="protein sequence ID" value="SFN22957.1"/>
    <property type="molecule type" value="Genomic_DNA"/>
</dbReference>
<reference evidence="10" key="1">
    <citation type="submission" date="2016-10" db="EMBL/GenBank/DDBJ databases">
        <authorList>
            <person name="Varghese N."/>
            <person name="Submissions S."/>
        </authorList>
    </citation>
    <scope>NUCLEOTIDE SEQUENCE [LARGE SCALE GENOMIC DNA]</scope>
    <source>
        <strain evidence="10">DSM 6150</strain>
    </source>
</reference>
<feature type="region of interest" description="Disordered" evidence="7">
    <location>
        <begin position="362"/>
        <end position="395"/>
    </location>
</feature>
<keyword evidence="10" id="KW-1185">Reference proteome</keyword>
<evidence type="ECO:0000256" key="5">
    <source>
        <dbReference type="ARBA" id="ARBA00023136"/>
    </source>
</evidence>
<dbReference type="InterPro" id="IPR036013">
    <property type="entry name" value="Band_7/SPFH_dom_sf"/>
</dbReference>
<evidence type="ECO:0000259" key="8">
    <source>
        <dbReference type="SMART" id="SM00244"/>
    </source>
</evidence>
<dbReference type="GO" id="GO:0016020">
    <property type="term" value="C:membrane"/>
    <property type="evidence" value="ECO:0007669"/>
    <property type="project" value="UniProtKB-SubCell"/>
</dbReference>